<proteinExistence type="predicted"/>
<feature type="domain" description="NadR/Ttd14 AAA" evidence="1">
    <location>
        <begin position="9"/>
        <end position="59"/>
    </location>
</feature>
<dbReference type="EMBL" id="JACIIU010000001">
    <property type="protein sequence ID" value="MBB6259777.1"/>
    <property type="molecule type" value="Genomic_DNA"/>
</dbReference>
<dbReference type="InterPro" id="IPR038727">
    <property type="entry name" value="NadR/Ttd14_AAA_dom"/>
</dbReference>
<dbReference type="Proteomes" id="UP000555393">
    <property type="component" value="Unassembled WGS sequence"/>
</dbReference>
<gene>
    <name evidence="2" type="ORF">FHS77_000285</name>
</gene>
<comment type="caution">
    <text evidence="2">The sequence shown here is derived from an EMBL/GenBank/DDBJ whole genome shotgun (WGS) entry which is preliminary data.</text>
</comment>
<reference evidence="2 3" key="1">
    <citation type="submission" date="2020-08" db="EMBL/GenBank/DDBJ databases">
        <title>Genomic Encyclopedia of Type Strains, Phase IV (KMG-IV): sequencing the most valuable type-strain genomes for metagenomic binning, comparative biology and taxonomic classification.</title>
        <authorList>
            <person name="Goeker M."/>
        </authorList>
    </citation>
    <scope>NUCLEOTIDE SEQUENCE [LARGE SCALE GENOMIC DNA]</scope>
    <source>
        <strain evidence="2 3">DSM 22336</strain>
    </source>
</reference>
<sequence length="62" mass="6654">MNHISDQFIILTGGPGAGKTSLLENLKKEGFQCSDEAGRGIIQSQNLINGPFHPWLDPSGFA</sequence>
<evidence type="ECO:0000313" key="3">
    <source>
        <dbReference type="Proteomes" id="UP000555393"/>
    </source>
</evidence>
<dbReference type="SUPFAM" id="SSF52540">
    <property type="entry name" value="P-loop containing nucleoside triphosphate hydrolases"/>
    <property type="match status" value="1"/>
</dbReference>
<accession>A0A841LTG2</accession>
<dbReference type="Gene3D" id="3.40.50.300">
    <property type="entry name" value="P-loop containing nucleotide triphosphate hydrolases"/>
    <property type="match status" value="1"/>
</dbReference>
<evidence type="ECO:0000313" key="2">
    <source>
        <dbReference type="EMBL" id="MBB6259777.1"/>
    </source>
</evidence>
<organism evidence="2 3">
    <name type="scientific">Paenochrobactrum gallinarii</name>
    <dbReference type="NCBI Taxonomy" id="643673"/>
    <lineage>
        <taxon>Bacteria</taxon>
        <taxon>Pseudomonadati</taxon>
        <taxon>Pseudomonadota</taxon>
        <taxon>Alphaproteobacteria</taxon>
        <taxon>Hyphomicrobiales</taxon>
        <taxon>Brucellaceae</taxon>
        <taxon>Paenochrobactrum</taxon>
    </lineage>
</organism>
<evidence type="ECO:0000259" key="1">
    <source>
        <dbReference type="Pfam" id="PF13521"/>
    </source>
</evidence>
<protein>
    <submittedName>
        <fullName evidence="2">Putative ATPase</fullName>
    </submittedName>
</protein>
<dbReference type="AlphaFoldDB" id="A0A841LTG2"/>
<keyword evidence="3" id="KW-1185">Reference proteome</keyword>
<name>A0A841LTG2_9HYPH</name>
<dbReference type="Pfam" id="PF13521">
    <property type="entry name" value="AAA_28"/>
    <property type="match status" value="1"/>
</dbReference>
<dbReference type="InterPro" id="IPR027417">
    <property type="entry name" value="P-loop_NTPase"/>
</dbReference>